<dbReference type="Pfam" id="PF02518">
    <property type="entry name" value="HATPase_c"/>
    <property type="match status" value="1"/>
</dbReference>
<dbReference type="InterPro" id="IPR005467">
    <property type="entry name" value="His_kinase_dom"/>
</dbReference>
<dbReference type="Proteomes" id="UP001149140">
    <property type="component" value="Unassembled WGS sequence"/>
</dbReference>
<accession>A0A9X3RZN9</accession>
<evidence type="ECO:0000256" key="1">
    <source>
        <dbReference type="ARBA" id="ARBA00022679"/>
    </source>
</evidence>
<feature type="transmembrane region" description="Helical" evidence="4">
    <location>
        <begin position="127"/>
        <end position="148"/>
    </location>
</feature>
<dbReference type="SMART" id="SM00387">
    <property type="entry name" value="HATPase_c"/>
    <property type="match status" value="1"/>
</dbReference>
<dbReference type="Gene3D" id="1.20.5.1930">
    <property type="match status" value="1"/>
</dbReference>
<reference evidence="6" key="1">
    <citation type="submission" date="2022-10" db="EMBL/GenBank/DDBJ databases">
        <title>The WGS of Solirubrobacter ginsenosidimutans DSM 21036.</title>
        <authorList>
            <person name="Jiang Z."/>
        </authorList>
    </citation>
    <scope>NUCLEOTIDE SEQUENCE</scope>
    <source>
        <strain evidence="6">DSM 21036</strain>
    </source>
</reference>
<dbReference type="Gene3D" id="3.30.565.10">
    <property type="entry name" value="Histidine kinase-like ATPase, C-terminal domain"/>
    <property type="match status" value="1"/>
</dbReference>
<keyword evidence="4" id="KW-0812">Transmembrane</keyword>
<evidence type="ECO:0000313" key="6">
    <source>
        <dbReference type="EMBL" id="MDA0161130.1"/>
    </source>
</evidence>
<feature type="transmembrane region" description="Helical" evidence="4">
    <location>
        <begin position="31"/>
        <end position="49"/>
    </location>
</feature>
<keyword evidence="2 6" id="KW-0418">Kinase</keyword>
<dbReference type="Pfam" id="PF07730">
    <property type="entry name" value="HisKA_3"/>
    <property type="match status" value="1"/>
</dbReference>
<dbReference type="GO" id="GO:0046983">
    <property type="term" value="F:protein dimerization activity"/>
    <property type="evidence" value="ECO:0007669"/>
    <property type="project" value="InterPro"/>
</dbReference>
<evidence type="ECO:0000259" key="5">
    <source>
        <dbReference type="PROSITE" id="PS50109"/>
    </source>
</evidence>
<gene>
    <name evidence="6" type="ORF">OM076_12695</name>
</gene>
<protein>
    <submittedName>
        <fullName evidence="6">Histidine kinase</fullName>
    </submittedName>
</protein>
<dbReference type="PANTHER" id="PTHR24421:SF58">
    <property type="entry name" value="SIGNAL TRANSDUCTION HISTIDINE-PROTEIN KINASE_PHOSPHATASE UHPB"/>
    <property type="match status" value="1"/>
</dbReference>
<sequence length="377" mass="39872">MTAGLVILALTSLVVAGLVVADSWSPNEARYSMGGNLAGTLMLAIAAFAPSRKLRVNPRRILIGAGALGIVVFALASVLAGAGPTLRTPNSTWPTFHLELGRVIVQIATATALITAAAGLSRRGEPLLRWVAVAVVLAGIAKLDYALFPPLGPKNVHLGDVLRVTAWGVLLIGVVGEMRTRFRLRSEAAIAGERRRLARELHDGVAQELALIRRRAGRLSGHPDGEEITAAADRALEDSRRAIEALVPPAHEPLHVALERLGARLATECGVEVQVNVRVQTIIRDEVRAELMRIICEAVRNAANHGGAHHVRVDLAGTPLAVRIIDDGNGFRDGVNSGLGVAGYGLIAMRERAEQVGGQFSLESVRGAGTLVQVVLP</sequence>
<organism evidence="6 7">
    <name type="scientific">Solirubrobacter ginsenosidimutans</name>
    <dbReference type="NCBI Taxonomy" id="490573"/>
    <lineage>
        <taxon>Bacteria</taxon>
        <taxon>Bacillati</taxon>
        <taxon>Actinomycetota</taxon>
        <taxon>Thermoleophilia</taxon>
        <taxon>Solirubrobacterales</taxon>
        <taxon>Solirubrobacteraceae</taxon>
        <taxon>Solirubrobacter</taxon>
    </lineage>
</organism>
<proteinExistence type="predicted"/>
<keyword evidence="3" id="KW-0902">Two-component regulatory system</keyword>
<dbReference type="CDD" id="cd16917">
    <property type="entry name" value="HATPase_UhpB-NarQ-NarX-like"/>
    <property type="match status" value="1"/>
</dbReference>
<dbReference type="InterPro" id="IPR003594">
    <property type="entry name" value="HATPase_dom"/>
</dbReference>
<feature type="transmembrane region" description="Helical" evidence="4">
    <location>
        <begin position="61"/>
        <end position="83"/>
    </location>
</feature>
<feature type="domain" description="Histidine kinase" evidence="5">
    <location>
        <begin position="290"/>
        <end position="377"/>
    </location>
</feature>
<keyword evidence="7" id="KW-1185">Reference proteome</keyword>
<comment type="caution">
    <text evidence="6">The sequence shown here is derived from an EMBL/GenBank/DDBJ whole genome shotgun (WGS) entry which is preliminary data.</text>
</comment>
<dbReference type="InterPro" id="IPR050482">
    <property type="entry name" value="Sensor_HK_TwoCompSys"/>
</dbReference>
<dbReference type="InterPro" id="IPR011712">
    <property type="entry name" value="Sig_transdc_His_kin_sub3_dim/P"/>
</dbReference>
<keyword evidence="4" id="KW-1133">Transmembrane helix</keyword>
<evidence type="ECO:0000256" key="2">
    <source>
        <dbReference type="ARBA" id="ARBA00022777"/>
    </source>
</evidence>
<dbReference type="GO" id="GO:0000155">
    <property type="term" value="F:phosphorelay sensor kinase activity"/>
    <property type="evidence" value="ECO:0007669"/>
    <property type="project" value="InterPro"/>
</dbReference>
<dbReference type="PANTHER" id="PTHR24421">
    <property type="entry name" value="NITRATE/NITRITE SENSOR PROTEIN NARX-RELATED"/>
    <property type="match status" value="1"/>
</dbReference>
<dbReference type="RefSeq" id="WP_270040307.1">
    <property type="nucleotide sequence ID" value="NZ_JAPDOD010000009.1"/>
</dbReference>
<feature type="transmembrane region" description="Helical" evidence="4">
    <location>
        <begin position="103"/>
        <end position="120"/>
    </location>
</feature>
<dbReference type="PROSITE" id="PS50109">
    <property type="entry name" value="HIS_KIN"/>
    <property type="match status" value="1"/>
</dbReference>
<keyword evidence="1" id="KW-0808">Transferase</keyword>
<dbReference type="GO" id="GO:0016020">
    <property type="term" value="C:membrane"/>
    <property type="evidence" value="ECO:0007669"/>
    <property type="project" value="InterPro"/>
</dbReference>
<feature type="transmembrane region" description="Helical" evidence="4">
    <location>
        <begin position="160"/>
        <end position="176"/>
    </location>
</feature>
<evidence type="ECO:0000256" key="4">
    <source>
        <dbReference type="SAM" id="Phobius"/>
    </source>
</evidence>
<name>A0A9X3RZN9_9ACTN</name>
<evidence type="ECO:0000313" key="7">
    <source>
        <dbReference type="Proteomes" id="UP001149140"/>
    </source>
</evidence>
<evidence type="ECO:0000256" key="3">
    <source>
        <dbReference type="ARBA" id="ARBA00023012"/>
    </source>
</evidence>
<dbReference type="InterPro" id="IPR036890">
    <property type="entry name" value="HATPase_C_sf"/>
</dbReference>
<dbReference type="EMBL" id="JAPDOD010000009">
    <property type="protein sequence ID" value="MDA0161130.1"/>
    <property type="molecule type" value="Genomic_DNA"/>
</dbReference>
<keyword evidence="4" id="KW-0472">Membrane</keyword>
<dbReference type="SUPFAM" id="SSF55874">
    <property type="entry name" value="ATPase domain of HSP90 chaperone/DNA topoisomerase II/histidine kinase"/>
    <property type="match status" value="1"/>
</dbReference>
<dbReference type="AlphaFoldDB" id="A0A9X3RZN9"/>